<dbReference type="OrthoDB" id="2128042at2759"/>
<feature type="transmembrane region" description="Helical" evidence="2">
    <location>
        <begin position="83"/>
        <end position="101"/>
    </location>
</feature>
<keyword evidence="2" id="KW-0812">Transmembrane</keyword>
<dbReference type="GO" id="GO:0015079">
    <property type="term" value="F:potassium ion transmembrane transporter activity"/>
    <property type="evidence" value="ECO:0007669"/>
    <property type="project" value="InterPro"/>
</dbReference>
<feature type="compositionally biased region" description="Pro residues" evidence="1">
    <location>
        <begin position="321"/>
        <end position="333"/>
    </location>
</feature>
<dbReference type="PANTHER" id="PTHR36424:SF1">
    <property type="entry name" value="LOW AFFINITY K(+) TRANSPORTER 1-RELATED"/>
    <property type="match status" value="1"/>
</dbReference>
<evidence type="ECO:0000256" key="2">
    <source>
        <dbReference type="SAM" id="Phobius"/>
    </source>
</evidence>
<feature type="compositionally biased region" description="Polar residues" evidence="1">
    <location>
        <begin position="352"/>
        <end position="361"/>
    </location>
</feature>
<evidence type="ECO:0000256" key="1">
    <source>
        <dbReference type="SAM" id="MobiDB-lite"/>
    </source>
</evidence>
<reference evidence="3" key="1">
    <citation type="submission" date="2021-06" db="EMBL/GenBank/DDBJ databases">
        <authorList>
            <person name="Kallberg Y."/>
            <person name="Tangrot J."/>
            <person name="Rosling A."/>
        </authorList>
    </citation>
    <scope>NUCLEOTIDE SEQUENCE</scope>
    <source>
        <strain evidence="3">MT106</strain>
    </source>
</reference>
<evidence type="ECO:0000313" key="3">
    <source>
        <dbReference type="EMBL" id="CAG8441903.1"/>
    </source>
</evidence>
<feature type="region of interest" description="Disordered" evidence="1">
    <location>
        <begin position="248"/>
        <end position="371"/>
    </location>
</feature>
<keyword evidence="2" id="KW-0472">Membrane</keyword>
<dbReference type="Pfam" id="PF16944">
    <property type="entry name" value="KCH"/>
    <property type="match status" value="1"/>
</dbReference>
<protein>
    <submittedName>
        <fullName evidence="3">2518_t:CDS:1</fullName>
    </submittedName>
</protein>
<feature type="transmembrane region" description="Helical" evidence="2">
    <location>
        <begin position="41"/>
        <end position="68"/>
    </location>
</feature>
<accession>A0A9N8YR07</accession>
<proteinExistence type="predicted"/>
<dbReference type="AlphaFoldDB" id="A0A9N8YR07"/>
<organism evidence="3 4">
    <name type="scientific">Ambispora gerdemannii</name>
    <dbReference type="NCBI Taxonomy" id="144530"/>
    <lineage>
        <taxon>Eukaryota</taxon>
        <taxon>Fungi</taxon>
        <taxon>Fungi incertae sedis</taxon>
        <taxon>Mucoromycota</taxon>
        <taxon>Glomeromycotina</taxon>
        <taxon>Glomeromycetes</taxon>
        <taxon>Archaeosporales</taxon>
        <taxon>Ambisporaceae</taxon>
        <taxon>Ambispora</taxon>
    </lineage>
</organism>
<sequence>MCCQTAKWKLERDREQVQDHKFEFVDVNEFKQRNCLRKLKYSFVFGVVLKSVLVYIADLWTAGILLIFNEWNSAVKPKIPFDVSKWIFLGCIFMSFILLAWDMKKAKAIVESDDISYAFTSIIAYRYYTLRSYAHYCFFSQINNSRKRWDRIAFFVFFTFKGWKRLVFAEAPRQAINAITLYSILQTQHFSLKYERIGRLLVKKSRKRVLKQVAAAKAQALGDYSNLKNKKREVPPQLREPTLPTMAFFDDSKSSPAATPTLPTLPTLPPYQQHSQPPMMYNDRVMSPDPMYGARGDGGPPGYLPQNGGYDNNVAGQHNPYPQPNPYQQPPPSQFTRRRDRYNTEYSEYGADSTTSTTTVPSRYPPQEHSQIPSRYQQELLYSFRYSFPLYY</sequence>
<dbReference type="PANTHER" id="PTHR36424">
    <property type="entry name" value="PHEROMONE-REGULATED MEMBRANE PROTEIN 6"/>
    <property type="match status" value="1"/>
</dbReference>
<comment type="caution">
    <text evidence="3">The sequence shown here is derived from an EMBL/GenBank/DDBJ whole genome shotgun (WGS) entry which is preliminary data.</text>
</comment>
<feature type="compositionally biased region" description="Low complexity" evidence="1">
    <location>
        <begin position="256"/>
        <end position="265"/>
    </location>
</feature>
<keyword evidence="2" id="KW-1133">Transmembrane helix</keyword>
<dbReference type="InterPro" id="IPR031606">
    <property type="entry name" value="Kch1/2"/>
</dbReference>
<keyword evidence="4" id="KW-1185">Reference proteome</keyword>
<evidence type="ECO:0000313" key="4">
    <source>
        <dbReference type="Proteomes" id="UP000789831"/>
    </source>
</evidence>
<dbReference type="EMBL" id="CAJVPL010000073">
    <property type="protein sequence ID" value="CAG8441903.1"/>
    <property type="molecule type" value="Genomic_DNA"/>
</dbReference>
<dbReference type="Proteomes" id="UP000789831">
    <property type="component" value="Unassembled WGS sequence"/>
</dbReference>
<dbReference type="GO" id="GO:0005886">
    <property type="term" value="C:plasma membrane"/>
    <property type="evidence" value="ECO:0007669"/>
    <property type="project" value="InterPro"/>
</dbReference>
<name>A0A9N8YR07_9GLOM</name>
<gene>
    <name evidence="3" type="ORF">AGERDE_LOCUS1130</name>
</gene>